<organism evidence="2">
    <name type="scientific">marine metagenome</name>
    <dbReference type="NCBI Taxonomy" id="408172"/>
    <lineage>
        <taxon>unclassified sequences</taxon>
        <taxon>metagenomes</taxon>
        <taxon>ecological metagenomes</taxon>
    </lineage>
</organism>
<accession>A0A382H779</accession>
<evidence type="ECO:0000256" key="1">
    <source>
        <dbReference type="SAM" id="MobiDB-lite"/>
    </source>
</evidence>
<dbReference type="InterPro" id="IPR007922">
    <property type="entry name" value="DciA-like"/>
</dbReference>
<dbReference type="EMBL" id="UINC01059337">
    <property type="protein sequence ID" value="SVB82633.1"/>
    <property type="molecule type" value="Genomic_DNA"/>
</dbReference>
<sequence>MSESTFRRLGALIGQIPAAGSDAAESLDEITGPWAEAVGSEIASHTSIALEGSELFVLADTPVWGHLLTQQKHSILKHLKITNPGINRISVKVRPQSPDRVPLPVNRPPRPLDSSSSRALAQSACSVKTTGLRNVLLRISRHGES</sequence>
<evidence type="ECO:0000313" key="2">
    <source>
        <dbReference type="EMBL" id="SVB82633.1"/>
    </source>
</evidence>
<reference evidence="2" key="1">
    <citation type="submission" date="2018-05" db="EMBL/GenBank/DDBJ databases">
        <authorList>
            <person name="Lanie J.A."/>
            <person name="Ng W.-L."/>
            <person name="Kazmierczak K.M."/>
            <person name="Andrzejewski T.M."/>
            <person name="Davidsen T.M."/>
            <person name="Wayne K.J."/>
            <person name="Tettelin H."/>
            <person name="Glass J.I."/>
            <person name="Rusch D."/>
            <person name="Podicherti R."/>
            <person name="Tsui H.-C.T."/>
            <person name="Winkler M.E."/>
        </authorList>
    </citation>
    <scope>NUCLEOTIDE SEQUENCE</scope>
</reference>
<feature type="region of interest" description="Disordered" evidence="1">
    <location>
        <begin position="91"/>
        <end position="120"/>
    </location>
</feature>
<protein>
    <recommendedName>
        <fullName evidence="3">DUF721 domain-containing protein</fullName>
    </recommendedName>
</protein>
<proteinExistence type="predicted"/>
<dbReference type="Pfam" id="PF05258">
    <property type="entry name" value="DciA"/>
    <property type="match status" value="1"/>
</dbReference>
<gene>
    <name evidence="2" type="ORF">METZ01_LOCUS235487</name>
</gene>
<dbReference type="AlphaFoldDB" id="A0A382H779"/>
<evidence type="ECO:0008006" key="3">
    <source>
        <dbReference type="Google" id="ProtNLM"/>
    </source>
</evidence>
<name>A0A382H779_9ZZZZ</name>